<evidence type="ECO:0000313" key="2">
    <source>
        <dbReference type="EMBL" id="SMD32367.1"/>
    </source>
</evidence>
<dbReference type="Proteomes" id="UP000192472">
    <property type="component" value="Unassembled WGS sequence"/>
</dbReference>
<reference evidence="2 3" key="1">
    <citation type="submission" date="2017-04" db="EMBL/GenBank/DDBJ databases">
        <authorList>
            <person name="Afonso C.L."/>
            <person name="Miller P.J."/>
            <person name="Scott M.A."/>
            <person name="Spackman E."/>
            <person name="Goraichik I."/>
            <person name="Dimitrov K.M."/>
            <person name="Suarez D.L."/>
            <person name="Swayne D.E."/>
        </authorList>
    </citation>
    <scope>NUCLEOTIDE SEQUENCE [LARGE SCALE GENOMIC DNA]</scope>
    <source>
        <strain evidence="2 3">DSM 26133</strain>
    </source>
</reference>
<dbReference type="InterPro" id="IPR025293">
    <property type="entry name" value="YfiR/HmsC-like"/>
</dbReference>
<evidence type="ECO:0000256" key="1">
    <source>
        <dbReference type="SAM" id="SignalP"/>
    </source>
</evidence>
<dbReference type="AlphaFoldDB" id="A0A1W2G6S9"/>
<sequence length="161" mass="17860">MKSFVVAVLCMILSFSAFSEDSDKFKALLVYKFTEYIVWPNSPSVIKVGVMGNSPIYNELVRFASRKENLEVVKLNNTNEAASCHLVYLSKAQGGLIKPLYASLYEKSILLVSEEKAHIQKGANAVVYISEGKLKYIMNEQSISIKGMIPSKRLASLGESL</sequence>
<dbReference type="STRING" id="692418.SAMN04488029_0712"/>
<dbReference type="EMBL" id="FWYF01000001">
    <property type="protein sequence ID" value="SMD32367.1"/>
    <property type="molecule type" value="Genomic_DNA"/>
</dbReference>
<dbReference type="RefSeq" id="WP_084371028.1">
    <property type="nucleotide sequence ID" value="NZ_FWYF01000001.1"/>
</dbReference>
<evidence type="ECO:0000313" key="3">
    <source>
        <dbReference type="Proteomes" id="UP000192472"/>
    </source>
</evidence>
<accession>A0A1W2G6S9</accession>
<evidence type="ECO:0008006" key="4">
    <source>
        <dbReference type="Google" id="ProtNLM"/>
    </source>
</evidence>
<feature type="signal peptide" evidence="1">
    <location>
        <begin position="1"/>
        <end position="19"/>
    </location>
</feature>
<protein>
    <recommendedName>
        <fullName evidence="4">YfiR family protein</fullName>
    </recommendedName>
</protein>
<organism evidence="2 3">
    <name type="scientific">Reichenbachiella faecimaris</name>
    <dbReference type="NCBI Taxonomy" id="692418"/>
    <lineage>
        <taxon>Bacteria</taxon>
        <taxon>Pseudomonadati</taxon>
        <taxon>Bacteroidota</taxon>
        <taxon>Cytophagia</taxon>
        <taxon>Cytophagales</taxon>
        <taxon>Reichenbachiellaceae</taxon>
        <taxon>Reichenbachiella</taxon>
    </lineage>
</organism>
<dbReference type="Pfam" id="PF13689">
    <property type="entry name" value="DUF4154"/>
    <property type="match status" value="1"/>
</dbReference>
<keyword evidence="3" id="KW-1185">Reference proteome</keyword>
<feature type="chain" id="PRO_5012370925" description="YfiR family protein" evidence="1">
    <location>
        <begin position="20"/>
        <end position="161"/>
    </location>
</feature>
<dbReference type="OrthoDB" id="1342147at2"/>
<keyword evidence="1" id="KW-0732">Signal</keyword>
<proteinExistence type="predicted"/>
<name>A0A1W2G6S9_REIFA</name>
<gene>
    <name evidence="2" type="ORF">SAMN04488029_0712</name>
</gene>